<accession>C0XUC8</accession>
<dbReference type="PANTHER" id="PTHR43130">
    <property type="entry name" value="ARAC-FAMILY TRANSCRIPTIONAL REGULATOR"/>
    <property type="match status" value="1"/>
</dbReference>
<feature type="domain" description="DJ-1/PfpI" evidence="1">
    <location>
        <begin position="9"/>
        <end position="172"/>
    </location>
</feature>
<gene>
    <name evidence="2" type="ORF">HMPREF0298_2048</name>
</gene>
<dbReference type="InterPro" id="IPR002818">
    <property type="entry name" value="DJ-1/PfpI"/>
</dbReference>
<organism evidence="2 3">
    <name type="scientific">Corynebacterium lipophiloflavum (strain ATCC 700352 / DSM 44291 / CCUG 37336 / JCM 10383 / DMMZ 1944)</name>
    <dbReference type="NCBI Taxonomy" id="525263"/>
    <lineage>
        <taxon>Bacteria</taxon>
        <taxon>Bacillati</taxon>
        <taxon>Actinomycetota</taxon>
        <taxon>Actinomycetes</taxon>
        <taxon>Mycobacteriales</taxon>
        <taxon>Corynebacteriaceae</taxon>
        <taxon>Corynebacterium</taxon>
    </lineage>
</organism>
<reference evidence="2" key="1">
    <citation type="submission" date="2009-01" db="EMBL/GenBank/DDBJ databases">
        <authorList>
            <person name="Qin X."/>
            <person name="Bachman B."/>
            <person name="Battles P."/>
            <person name="Bell A."/>
            <person name="Bess C."/>
            <person name="Bickham C."/>
            <person name="Chaboub L."/>
            <person name="Chen D."/>
            <person name="Coyle M."/>
            <person name="Deiros D.R."/>
            <person name="Dinh H."/>
            <person name="Forbes L."/>
            <person name="Fowler G."/>
            <person name="Francisco L."/>
            <person name="Fu Q."/>
            <person name="Gubbala S."/>
            <person name="Hale W."/>
            <person name="Han Y."/>
            <person name="Hemphill L."/>
            <person name="Highlander S.K."/>
            <person name="Hirani K."/>
            <person name="Hogues M."/>
            <person name="Jackson L."/>
            <person name="Jakkamsetti A."/>
            <person name="Javaid M."/>
            <person name="Jiang H."/>
            <person name="Korchina V."/>
            <person name="Kovar C."/>
            <person name="Lara F."/>
            <person name="Lee S."/>
            <person name="Mata R."/>
            <person name="Mathew T."/>
            <person name="Moen C."/>
            <person name="Morales K."/>
            <person name="Munidasa M."/>
            <person name="Nazareth L."/>
            <person name="Ngo R."/>
            <person name="Nguyen L."/>
            <person name="Okwuonu G."/>
            <person name="Ongeri F."/>
            <person name="Patil S."/>
            <person name="Petrosino J."/>
            <person name="Pham C."/>
            <person name="Pham P."/>
            <person name="Pu L.-L."/>
            <person name="Puazo M."/>
            <person name="Raj R."/>
            <person name="Reid J."/>
            <person name="Rouhana J."/>
            <person name="Saada N."/>
            <person name="Shang Y."/>
            <person name="Simmons D."/>
            <person name="Thornton R."/>
            <person name="Warren J."/>
            <person name="Weissenberger G."/>
            <person name="Zhang J."/>
            <person name="Zhang L."/>
            <person name="Zhou C."/>
            <person name="Zhu D."/>
            <person name="Muzny D."/>
            <person name="Worley K."/>
            <person name="Gibbs R."/>
        </authorList>
    </citation>
    <scope>NUCLEOTIDE SEQUENCE [LARGE SCALE GENOMIC DNA]</scope>
    <source>
        <strain evidence="2">DSM 44291</strain>
    </source>
</reference>
<evidence type="ECO:0000313" key="2">
    <source>
        <dbReference type="EMBL" id="EEI16194.1"/>
    </source>
</evidence>
<dbReference type="AlphaFoldDB" id="C0XUC8"/>
<sequence length="207" mass="22734">MKSSATQRRLTVVLFEGFELLDVFGPLELFAHVPAMRIELVADKPGAVRSAQGIDVIAELGHVDVEDPDILMVPGGIGTRKLVLDKAFLSWLYEVGQRCQVVSSVCTGSALLAAAGLLEGYRATSNKLAFEWAASFGDQVVWEREARWVEDGSRWTSSGVTAGMDMSAALIRRIFGQEVETEVVTRIEYQPHRDSTNDPFFAGAKER</sequence>
<evidence type="ECO:0000313" key="3">
    <source>
        <dbReference type="Proteomes" id="UP000006196"/>
    </source>
</evidence>
<comment type="caution">
    <text evidence="2">The sequence shown here is derived from an EMBL/GenBank/DDBJ whole genome shotgun (WGS) entry which is preliminary data.</text>
</comment>
<evidence type="ECO:0000259" key="1">
    <source>
        <dbReference type="Pfam" id="PF01965"/>
    </source>
</evidence>
<proteinExistence type="predicted"/>
<dbReference type="InterPro" id="IPR052158">
    <property type="entry name" value="INH-QAR"/>
</dbReference>
<dbReference type="OrthoDB" id="4265717at2"/>
<dbReference type="RefSeq" id="WP_006839342.1">
    <property type="nucleotide sequence ID" value="NZ_GG667191.1"/>
</dbReference>
<dbReference type="PANTHER" id="PTHR43130:SF15">
    <property type="entry name" value="THIJ_PFPI FAMILY PROTEIN (AFU_ORTHOLOGUE AFUA_5G14240)"/>
    <property type="match status" value="1"/>
</dbReference>
<dbReference type="STRING" id="525263.HMPREF0298_2048"/>
<dbReference type="EMBL" id="ACHJ01000163">
    <property type="protein sequence ID" value="EEI16194.1"/>
    <property type="molecule type" value="Genomic_DNA"/>
</dbReference>
<dbReference type="Pfam" id="PF01965">
    <property type="entry name" value="DJ-1_PfpI"/>
    <property type="match status" value="1"/>
</dbReference>
<protein>
    <submittedName>
        <fullName evidence="2">DJ-1/PfpI family protein</fullName>
    </submittedName>
</protein>
<dbReference type="InterPro" id="IPR029062">
    <property type="entry name" value="Class_I_gatase-like"/>
</dbReference>
<dbReference type="SUPFAM" id="SSF52317">
    <property type="entry name" value="Class I glutamine amidotransferase-like"/>
    <property type="match status" value="1"/>
</dbReference>
<dbReference type="Proteomes" id="UP000006196">
    <property type="component" value="Unassembled WGS sequence"/>
</dbReference>
<dbReference type="Gene3D" id="3.40.50.880">
    <property type="match status" value="1"/>
</dbReference>
<keyword evidence="3" id="KW-1185">Reference proteome</keyword>
<dbReference type="HOGENOM" id="CLU_000445_44_8_11"/>
<dbReference type="CDD" id="cd03139">
    <property type="entry name" value="GATase1_PfpI_2"/>
    <property type="match status" value="1"/>
</dbReference>
<name>C0XUC8_CORLD</name>
<dbReference type="eggNOG" id="COG0693">
    <property type="taxonomic scope" value="Bacteria"/>
</dbReference>